<dbReference type="AlphaFoldDB" id="A0A7S1J6A5"/>
<organism evidence="1">
    <name type="scientific">Eutreptiella gymnastica</name>
    <dbReference type="NCBI Taxonomy" id="73025"/>
    <lineage>
        <taxon>Eukaryota</taxon>
        <taxon>Discoba</taxon>
        <taxon>Euglenozoa</taxon>
        <taxon>Euglenida</taxon>
        <taxon>Spirocuta</taxon>
        <taxon>Euglenophyceae</taxon>
        <taxon>Eutreptiales</taxon>
        <taxon>Eutreptiaceae</taxon>
        <taxon>Eutreptiella</taxon>
    </lineage>
</organism>
<gene>
    <name evidence="1" type="ORF">EGYM00392_LOCUS44896</name>
</gene>
<protein>
    <submittedName>
        <fullName evidence="1">Uncharacterized protein</fullName>
    </submittedName>
</protein>
<name>A0A7S1J6A5_9EUGL</name>
<reference evidence="1" key="1">
    <citation type="submission" date="2021-01" db="EMBL/GenBank/DDBJ databases">
        <authorList>
            <person name="Corre E."/>
            <person name="Pelletier E."/>
            <person name="Niang G."/>
            <person name="Scheremetjew M."/>
            <person name="Finn R."/>
            <person name="Kale V."/>
            <person name="Holt S."/>
            <person name="Cochrane G."/>
            <person name="Meng A."/>
            <person name="Brown T."/>
            <person name="Cohen L."/>
        </authorList>
    </citation>
    <scope>NUCLEOTIDE SEQUENCE</scope>
    <source>
        <strain evidence="1">NIES-381</strain>
    </source>
</reference>
<evidence type="ECO:0000313" key="1">
    <source>
        <dbReference type="EMBL" id="CAD9033747.1"/>
    </source>
</evidence>
<dbReference type="EMBL" id="HBGA01121777">
    <property type="protein sequence ID" value="CAD9033747.1"/>
    <property type="molecule type" value="Transcribed_RNA"/>
</dbReference>
<sequence length="104" mass="11200">MEVQHSAIQSRKQRPTSWGVNLTMCLPYLCTCTETWPLRLPLTTAAPAHSHIPKLAPGLRLPPTATPSASPLQGFNALKLCFLTMDARVEHCAAPAELGAAGLR</sequence>
<accession>A0A7S1J6A5</accession>
<proteinExistence type="predicted"/>